<accession>A0A1C4DKH1</accession>
<evidence type="ECO:0000313" key="1">
    <source>
        <dbReference type="EMBL" id="SCC31730.1"/>
    </source>
</evidence>
<proteinExistence type="predicted"/>
<name>A0A1C4DKH1_9BACI</name>
<evidence type="ECO:0000313" key="2">
    <source>
        <dbReference type="Proteomes" id="UP000196052"/>
    </source>
</evidence>
<organism evidence="1 2">
    <name type="scientific">Bacillus wiedmannii</name>
    <dbReference type="NCBI Taxonomy" id="1890302"/>
    <lineage>
        <taxon>Bacteria</taxon>
        <taxon>Bacillati</taxon>
        <taxon>Bacillota</taxon>
        <taxon>Bacilli</taxon>
        <taxon>Bacillales</taxon>
        <taxon>Bacillaceae</taxon>
        <taxon>Bacillus</taxon>
        <taxon>Bacillus cereus group</taxon>
    </lineage>
</organism>
<dbReference type="Proteomes" id="UP000196052">
    <property type="component" value="Unassembled WGS sequence"/>
</dbReference>
<dbReference type="EMBL" id="FMBE01000013">
    <property type="protein sequence ID" value="SCC31730.1"/>
    <property type="molecule type" value="Genomic_DNA"/>
</dbReference>
<dbReference type="AlphaFoldDB" id="A0A1C4DKH1"/>
<reference evidence="2" key="1">
    <citation type="submission" date="2016-08" db="EMBL/GenBank/DDBJ databases">
        <authorList>
            <person name="Loux V."/>
            <person name="Rue O."/>
        </authorList>
    </citation>
    <scope>NUCLEOTIDE SEQUENCE [LARGE SCALE GENOMIC DNA]</scope>
    <source>
        <strain evidence="2">INRA Bc05-F1</strain>
    </source>
</reference>
<gene>
    <name evidence="1" type="ORF">BC05F1_02726</name>
</gene>
<protein>
    <submittedName>
        <fullName evidence="1">Uncharacterized protein</fullName>
    </submittedName>
</protein>
<sequence length="27" mass="2964">MSGTETSTLELMLDGDGVAPHRYQLKN</sequence>